<dbReference type="PANTHER" id="PTHR19331:SF22">
    <property type="entry name" value="DELETED IN MALIGNANT BRAIN TUMORS 1 PROTEIN"/>
    <property type="match status" value="1"/>
</dbReference>
<keyword evidence="4" id="KW-0677">Repeat</keyword>
<keyword evidence="2" id="KW-0964">Secreted</keyword>
<reference evidence="9 10" key="1">
    <citation type="submission" date="2020-02" db="EMBL/GenBank/DDBJ databases">
        <title>Bird 10,000 Genomes (B10K) Project - Family phase.</title>
        <authorList>
            <person name="Zhang G."/>
        </authorList>
    </citation>
    <scope>NUCLEOTIDE SEQUENCE [LARGE SCALE GENOMIC DNA]</scope>
    <source>
        <strain evidence="9">B10K-DU-013-51</strain>
        <tissue evidence="9">Mixed tissue sample</tissue>
    </source>
</reference>
<keyword evidence="3" id="KW-0732">Signal</keyword>
<feature type="domain" description="SRCR" evidence="8">
    <location>
        <begin position="1"/>
        <end position="93"/>
    </location>
</feature>
<dbReference type="Pfam" id="PF00530">
    <property type="entry name" value="SRCR"/>
    <property type="match status" value="2"/>
</dbReference>
<dbReference type="PROSITE" id="PS50287">
    <property type="entry name" value="SRCR_2"/>
    <property type="match status" value="2"/>
</dbReference>
<sequence length="171" mass="18932">RCEGRVELYYRGRLGTVCDDYWDLNDAQVVCRQLRCGRAIAAPGSAYFGQGSGSILLDNVNCRGNEASLWRCKHSGWRVHNCNHYEDAGVVCSGAVMFLFSKQFCYKLQYRHVSMGVVTGVTPGSVLRLSGGRNDCEGRVEMNDGSSWGTVCDDQWDLRDAQVVCQQLGCG</sequence>
<dbReference type="EMBL" id="VYZU01000140">
    <property type="protein sequence ID" value="NXY80848.1"/>
    <property type="molecule type" value="Genomic_DNA"/>
</dbReference>
<comment type="caution">
    <text evidence="9">The sequence shown here is derived from an EMBL/GenBank/DDBJ whole genome shotgun (WGS) entry which is preliminary data.</text>
</comment>
<dbReference type="InterPro" id="IPR036772">
    <property type="entry name" value="SRCR-like_dom_sf"/>
</dbReference>
<dbReference type="PROSITE" id="PS00420">
    <property type="entry name" value="SRCR_1"/>
    <property type="match status" value="1"/>
</dbReference>
<dbReference type="PRINTS" id="PR00258">
    <property type="entry name" value="SPERACTRCPTR"/>
</dbReference>
<evidence type="ECO:0000256" key="2">
    <source>
        <dbReference type="ARBA" id="ARBA00022525"/>
    </source>
</evidence>
<evidence type="ECO:0000313" key="10">
    <source>
        <dbReference type="Proteomes" id="UP000586704"/>
    </source>
</evidence>
<organism evidence="9 10">
    <name type="scientific">Ceyx cyanopectus</name>
    <name type="common">Indigo-banded kingfisher</name>
    <dbReference type="NCBI Taxonomy" id="390723"/>
    <lineage>
        <taxon>Eukaryota</taxon>
        <taxon>Metazoa</taxon>
        <taxon>Chordata</taxon>
        <taxon>Craniata</taxon>
        <taxon>Vertebrata</taxon>
        <taxon>Euteleostomi</taxon>
        <taxon>Archelosauria</taxon>
        <taxon>Archosauria</taxon>
        <taxon>Dinosauria</taxon>
        <taxon>Saurischia</taxon>
        <taxon>Theropoda</taxon>
        <taxon>Coelurosauria</taxon>
        <taxon>Aves</taxon>
        <taxon>Neognathae</taxon>
        <taxon>Neoaves</taxon>
        <taxon>Telluraves</taxon>
        <taxon>Coraciimorphae</taxon>
        <taxon>Coraciiformes</taxon>
        <taxon>Alcedinidae</taxon>
        <taxon>Ceyx</taxon>
    </lineage>
</organism>
<evidence type="ECO:0000256" key="7">
    <source>
        <dbReference type="PROSITE-ProRule" id="PRU00196"/>
    </source>
</evidence>
<dbReference type="Gene3D" id="3.10.250.10">
    <property type="entry name" value="SRCR-like domain"/>
    <property type="match status" value="2"/>
</dbReference>
<feature type="non-terminal residue" evidence="9">
    <location>
        <position position="171"/>
    </location>
</feature>
<keyword evidence="6" id="KW-0325">Glycoprotein</keyword>
<keyword evidence="10" id="KW-1185">Reference proteome</keyword>
<evidence type="ECO:0000256" key="6">
    <source>
        <dbReference type="ARBA" id="ARBA00023180"/>
    </source>
</evidence>
<protein>
    <submittedName>
        <fullName evidence="9">DMBT1 protein</fullName>
    </submittedName>
</protein>
<proteinExistence type="predicted"/>
<feature type="disulfide bond" evidence="7">
    <location>
        <begin position="62"/>
        <end position="72"/>
    </location>
</feature>
<evidence type="ECO:0000256" key="5">
    <source>
        <dbReference type="ARBA" id="ARBA00023157"/>
    </source>
</evidence>
<evidence type="ECO:0000256" key="1">
    <source>
        <dbReference type="ARBA" id="ARBA00004613"/>
    </source>
</evidence>
<gene>
    <name evidence="9" type="primary">Dmbt1_0</name>
    <name evidence="9" type="ORF">CEYCYA_R08261</name>
</gene>
<feature type="domain" description="SRCR" evidence="8">
    <location>
        <begin position="127"/>
        <end position="171"/>
    </location>
</feature>
<dbReference type="SUPFAM" id="SSF56487">
    <property type="entry name" value="SRCR-like"/>
    <property type="match status" value="2"/>
</dbReference>
<dbReference type="AlphaFoldDB" id="A0A7L4MVL1"/>
<evidence type="ECO:0000256" key="4">
    <source>
        <dbReference type="ARBA" id="ARBA00022737"/>
    </source>
</evidence>
<dbReference type="OrthoDB" id="536948at2759"/>
<comment type="caution">
    <text evidence="7">Lacks conserved residue(s) required for the propagation of feature annotation.</text>
</comment>
<keyword evidence="5 7" id="KW-1015">Disulfide bond</keyword>
<name>A0A7L4MVL1_9AVES</name>
<evidence type="ECO:0000313" key="9">
    <source>
        <dbReference type="EMBL" id="NXY80848.1"/>
    </source>
</evidence>
<comment type="subcellular location">
    <subcellularLocation>
        <location evidence="1">Secreted</location>
    </subcellularLocation>
</comment>
<dbReference type="InterPro" id="IPR001190">
    <property type="entry name" value="SRCR"/>
</dbReference>
<dbReference type="SMART" id="SM00202">
    <property type="entry name" value="SR"/>
    <property type="match status" value="1"/>
</dbReference>
<accession>A0A7L4MVL1</accession>
<evidence type="ECO:0000259" key="8">
    <source>
        <dbReference type="PROSITE" id="PS50287"/>
    </source>
</evidence>
<dbReference type="PANTHER" id="PTHR19331">
    <property type="entry name" value="SCAVENGER RECEPTOR DOMAIN-CONTAINING"/>
    <property type="match status" value="1"/>
</dbReference>
<dbReference type="FunFam" id="3.10.250.10:FF:000003">
    <property type="entry name" value="Deleted in malignant brain tumors 1"/>
    <property type="match status" value="1"/>
</dbReference>
<evidence type="ECO:0000256" key="3">
    <source>
        <dbReference type="ARBA" id="ARBA00022729"/>
    </source>
</evidence>
<feature type="disulfide bond" evidence="7">
    <location>
        <begin position="31"/>
        <end position="92"/>
    </location>
</feature>
<feature type="disulfide bond" evidence="7">
    <location>
        <begin position="18"/>
        <end position="82"/>
    </location>
</feature>
<dbReference type="Proteomes" id="UP000586704">
    <property type="component" value="Unassembled WGS sequence"/>
</dbReference>
<feature type="non-terminal residue" evidence="9">
    <location>
        <position position="1"/>
    </location>
</feature>
<dbReference type="GO" id="GO:0016020">
    <property type="term" value="C:membrane"/>
    <property type="evidence" value="ECO:0007669"/>
    <property type="project" value="InterPro"/>
</dbReference>